<evidence type="ECO:0000256" key="1">
    <source>
        <dbReference type="SAM" id="Phobius"/>
    </source>
</evidence>
<dbReference type="Proteomes" id="UP001154282">
    <property type="component" value="Unassembled WGS sequence"/>
</dbReference>
<gene>
    <name evidence="2" type="ORF">LITE_LOCUS439</name>
</gene>
<evidence type="ECO:0000313" key="3">
    <source>
        <dbReference type="Proteomes" id="UP001154282"/>
    </source>
</evidence>
<dbReference type="EMBL" id="CAMGYJ010000002">
    <property type="protein sequence ID" value="CAI0375027.1"/>
    <property type="molecule type" value="Genomic_DNA"/>
</dbReference>
<keyword evidence="3" id="KW-1185">Reference proteome</keyword>
<comment type="caution">
    <text evidence="2">The sequence shown here is derived from an EMBL/GenBank/DDBJ whole genome shotgun (WGS) entry which is preliminary data.</text>
</comment>
<accession>A0AAV0GPQ7</accession>
<name>A0AAV0GPQ7_9ROSI</name>
<sequence length="159" mass="17743">MSQWKRAVHQGAQLVKSRRLLLDPSSSSRSSSSPLANQLAHRSLSRLLSDLAGPSGANAKRAFAKDASTKSSELGSADLLKFQEEMRSNLSRFQSEVLKSQERGFSELEGELAKMKNDAKDVKRWAGYLALSLSVCFLGWMGITGGQFYYNRYWDDDDE</sequence>
<proteinExistence type="predicted"/>
<organism evidence="2 3">
    <name type="scientific">Linum tenue</name>
    <dbReference type="NCBI Taxonomy" id="586396"/>
    <lineage>
        <taxon>Eukaryota</taxon>
        <taxon>Viridiplantae</taxon>
        <taxon>Streptophyta</taxon>
        <taxon>Embryophyta</taxon>
        <taxon>Tracheophyta</taxon>
        <taxon>Spermatophyta</taxon>
        <taxon>Magnoliopsida</taxon>
        <taxon>eudicotyledons</taxon>
        <taxon>Gunneridae</taxon>
        <taxon>Pentapetalae</taxon>
        <taxon>rosids</taxon>
        <taxon>fabids</taxon>
        <taxon>Malpighiales</taxon>
        <taxon>Linaceae</taxon>
        <taxon>Linum</taxon>
    </lineage>
</organism>
<keyword evidence="1" id="KW-0472">Membrane</keyword>
<protein>
    <submittedName>
        <fullName evidence="2">Uncharacterized protein</fullName>
    </submittedName>
</protein>
<keyword evidence="1" id="KW-0812">Transmembrane</keyword>
<keyword evidence="1" id="KW-1133">Transmembrane helix</keyword>
<feature type="transmembrane region" description="Helical" evidence="1">
    <location>
        <begin position="125"/>
        <end position="150"/>
    </location>
</feature>
<evidence type="ECO:0000313" key="2">
    <source>
        <dbReference type="EMBL" id="CAI0375027.1"/>
    </source>
</evidence>
<reference evidence="2" key="1">
    <citation type="submission" date="2022-08" db="EMBL/GenBank/DDBJ databases">
        <authorList>
            <person name="Gutierrez-Valencia J."/>
        </authorList>
    </citation>
    <scope>NUCLEOTIDE SEQUENCE</scope>
</reference>
<dbReference type="AlphaFoldDB" id="A0AAV0GPQ7"/>